<name>A0A2T3A1M9_9PEZI</name>
<protein>
    <submittedName>
        <fullName evidence="2">Uncharacterized protein</fullName>
    </submittedName>
</protein>
<organism evidence="2 3">
    <name type="scientific">Coniella lustricola</name>
    <dbReference type="NCBI Taxonomy" id="2025994"/>
    <lineage>
        <taxon>Eukaryota</taxon>
        <taxon>Fungi</taxon>
        <taxon>Dikarya</taxon>
        <taxon>Ascomycota</taxon>
        <taxon>Pezizomycotina</taxon>
        <taxon>Sordariomycetes</taxon>
        <taxon>Sordariomycetidae</taxon>
        <taxon>Diaporthales</taxon>
        <taxon>Schizoparmaceae</taxon>
        <taxon>Coniella</taxon>
    </lineage>
</organism>
<reference evidence="2 3" key="1">
    <citation type="journal article" date="2018" name="Mycol. Prog.">
        <title>Coniella lustricola, a new species from submerged detritus.</title>
        <authorList>
            <person name="Raudabaugh D.B."/>
            <person name="Iturriaga T."/>
            <person name="Carver A."/>
            <person name="Mondo S."/>
            <person name="Pangilinan J."/>
            <person name="Lipzen A."/>
            <person name="He G."/>
            <person name="Amirebrahimi M."/>
            <person name="Grigoriev I.V."/>
            <person name="Miller A.N."/>
        </authorList>
    </citation>
    <scope>NUCLEOTIDE SEQUENCE [LARGE SCALE GENOMIC DNA]</scope>
    <source>
        <strain evidence="2 3">B22-T-1</strain>
    </source>
</reference>
<proteinExistence type="predicted"/>
<dbReference type="EMBL" id="KZ678508">
    <property type="protein sequence ID" value="PSR81217.1"/>
    <property type="molecule type" value="Genomic_DNA"/>
</dbReference>
<feature type="chain" id="PRO_5015616222" evidence="1">
    <location>
        <begin position="18"/>
        <end position="166"/>
    </location>
</feature>
<accession>A0A2T3A1M9</accession>
<dbReference type="Proteomes" id="UP000241462">
    <property type="component" value="Unassembled WGS sequence"/>
</dbReference>
<dbReference type="AlphaFoldDB" id="A0A2T3A1M9"/>
<keyword evidence="1" id="KW-0732">Signal</keyword>
<evidence type="ECO:0000256" key="1">
    <source>
        <dbReference type="SAM" id="SignalP"/>
    </source>
</evidence>
<feature type="signal peptide" evidence="1">
    <location>
        <begin position="1"/>
        <end position="17"/>
    </location>
</feature>
<evidence type="ECO:0000313" key="2">
    <source>
        <dbReference type="EMBL" id="PSR81217.1"/>
    </source>
</evidence>
<dbReference type="InParanoid" id="A0A2T3A1M9"/>
<gene>
    <name evidence="2" type="ORF">BD289DRAFT_484542</name>
</gene>
<keyword evidence="3" id="KW-1185">Reference proteome</keyword>
<evidence type="ECO:0000313" key="3">
    <source>
        <dbReference type="Proteomes" id="UP000241462"/>
    </source>
</evidence>
<sequence length="166" mass="17852">MHATIIATLALLQLSAAAPQYKSTPFESSAGLIAKPKIGNPIETFNGVSKQEERDSIFPSAEINPDAGEERQNKFIDAKERSVPTFAAETPIHDFDPTGDRSTGFESLAERSSGVTLTGIVNKTPIWDFAPVEGRSTGSYDLGQPSEVELPDIVNKTPVYDLSADV</sequence>